<name>A0A147HT73_9SPHN</name>
<dbReference type="EMBL" id="LDTD01000128">
    <property type="protein sequence ID" value="KTT68086.1"/>
    <property type="molecule type" value="Genomic_DNA"/>
</dbReference>
<reference evidence="1 2" key="1">
    <citation type="journal article" date="2016" name="Front. Microbiol.">
        <title>Genomic Resource of Rice Seed Associated Bacteria.</title>
        <authorList>
            <person name="Midha S."/>
            <person name="Bansal K."/>
            <person name="Sharma S."/>
            <person name="Kumar N."/>
            <person name="Patil P.P."/>
            <person name="Chaudhry V."/>
            <person name="Patil P.B."/>
        </authorList>
    </citation>
    <scope>NUCLEOTIDE SEQUENCE [LARGE SCALE GENOMIC DNA]</scope>
    <source>
        <strain evidence="1 2">NS319</strain>
    </source>
</reference>
<proteinExistence type="predicted"/>
<sequence>MNPLIGLFFDFQSVTLQVSTSSREFSIASTTLPEIVPYQHSLVGRFVITDQLVITSASISAT</sequence>
<evidence type="ECO:0000313" key="1">
    <source>
        <dbReference type="EMBL" id="KTT68086.1"/>
    </source>
</evidence>
<organism evidence="1 2">
    <name type="scientific">Sphingomonas sanguinis</name>
    <dbReference type="NCBI Taxonomy" id="33051"/>
    <lineage>
        <taxon>Bacteria</taxon>
        <taxon>Pseudomonadati</taxon>
        <taxon>Pseudomonadota</taxon>
        <taxon>Alphaproteobacteria</taxon>
        <taxon>Sphingomonadales</taxon>
        <taxon>Sphingomonadaceae</taxon>
        <taxon>Sphingomonas</taxon>
    </lineage>
</organism>
<dbReference type="PATRIC" id="fig|33051.3.peg.576"/>
<accession>A0A147HT73</accession>
<evidence type="ECO:0000313" key="2">
    <source>
        <dbReference type="Proteomes" id="UP000072867"/>
    </source>
</evidence>
<comment type="caution">
    <text evidence="1">The sequence shown here is derived from an EMBL/GenBank/DDBJ whole genome shotgun (WGS) entry which is preliminary data.</text>
</comment>
<gene>
    <name evidence="1" type="ORF">NS319_15570</name>
</gene>
<dbReference type="AlphaFoldDB" id="A0A147HT73"/>
<protein>
    <submittedName>
        <fullName evidence="1">Uncharacterized protein</fullName>
    </submittedName>
</protein>
<dbReference type="Proteomes" id="UP000072867">
    <property type="component" value="Unassembled WGS sequence"/>
</dbReference>